<evidence type="ECO:0000313" key="2">
    <source>
        <dbReference type="Proteomes" id="UP000269115"/>
    </source>
</evidence>
<sequence>MSDQVKRDKQAVIDAVVGGDLGSLAPALKRLSGSSPYDFVVATEALLNTEQREQHLTLVAYVGSSHMPDFFHSEGVVYGAIYVDGSPFCKRACPVGTGLPIAEVRVIVEAARQEYDNSVLEHVTKLKDQFEQLDRLLAGHSFADSKLVSLAHVELVKGQALLIAAITK</sequence>
<evidence type="ECO:0000313" key="1">
    <source>
        <dbReference type="EMBL" id="ROQ53662.1"/>
    </source>
</evidence>
<comment type="caution">
    <text evidence="1">The sequence shown here is derived from an EMBL/GenBank/DDBJ whole genome shotgun (WGS) entry which is preliminary data.</text>
</comment>
<dbReference type="EMBL" id="RJUR01000011">
    <property type="protein sequence ID" value="ROQ53662.1"/>
    <property type="molecule type" value="Genomic_DNA"/>
</dbReference>
<dbReference type="Proteomes" id="UP000269115">
    <property type="component" value="Unassembled WGS sequence"/>
</dbReference>
<reference evidence="1 2" key="1">
    <citation type="submission" date="2018-11" db="EMBL/GenBank/DDBJ databases">
        <title>Genomic analyses of the natural microbiome of Caenorhabditis elegans.</title>
        <authorList>
            <person name="Samuel B."/>
        </authorList>
    </citation>
    <scope>NUCLEOTIDE SEQUENCE [LARGE SCALE GENOMIC DNA]</scope>
    <source>
        <strain evidence="1 2">BIGb0473</strain>
    </source>
</reference>
<proteinExistence type="predicted"/>
<protein>
    <submittedName>
        <fullName evidence="1">Uncharacterized protein</fullName>
    </submittedName>
</protein>
<name>A0A9X8HLK0_PSEPU</name>
<gene>
    <name evidence="1" type="ORF">EDF85_1426</name>
</gene>
<dbReference type="AlphaFoldDB" id="A0A9X8HLK0"/>
<organism evidence="1 2">
    <name type="scientific">Pseudomonas putida</name>
    <name type="common">Arthrobacter siderocapsulatus</name>
    <dbReference type="NCBI Taxonomy" id="303"/>
    <lineage>
        <taxon>Bacteria</taxon>
        <taxon>Pseudomonadati</taxon>
        <taxon>Pseudomonadota</taxon>
        <taxon>Gammaproteobacteria</taxon>
        <taxon>Pseudomonadales</taxon>
        <taxon>Pseudomonadaceae</taxon>
        <taxon>Pseudomonas</taxon>
    </lineage>
</organism>
<accession>A0A9X8HLK0</accession>